<evidence type="ECO:0000256" key="1">
    <source>
        <dbReference type="ARBA" id="ARBA00005857"/>
    </source>
</evidence>
<keyword evidence="6" id="KW-1185">Reference proteome</keyword>
<dbReference type="Gene3D" id="1.25.40.10">
    <property type="entry name" value="Tetratricopeptide repeat domain"/>
    <property type="match status" value="1"/>
</dbReference>
<dbReference type="SUPFAM" id="SSF48452">
    <property type="entry name" value="TPR-like"/>
    <property type="match status" value="1"/>
</dbReference>
<dbReference type="CDD" id="cd05804">
    <property type="entry name" value="StaR_like"/>
    <property type="match status" value="1"/>
</dbReference>
<dbReference type="PANTHER" id="PTHR16263">
    <property type="entry name" value="TETRATRICOPEPTIDE REPEAT PROTEIN 38"/>
    <property type="match status" value="1"/>
</dbReference>
<dbReference type="InterPro" id="IPR033891">
    <property type="entry name" value="TTC38"/>
</dbReference>
<dbReference type="PANTHER" id="PTHR16263:SF4">
    <property type="entry name" value="TETRATRICOPEPTIDE REPEAT PROTEIN 38"/>
    <property type="match status" value="1"/>
</dbReference>
<dbReference type="InterPro" id="IPR011990">
    <property type="entry name" value="TPR-like_helical_dom_sf"/>
</dbReference>
<comment type="caution">
    <text evidence="5">The sequence shown here is derived from an EMBL/GenBank/DDBJ whole genome shotgun (WGS) entry which is preliminary data.</text>
</comment>
<dbReference type="EMBL" id="VDUZ01000012">
    <property type="protein sequence ID" value="TXL75976.1"/>
    <property type="molecule type" value="Genomic_DNA"/>
</dbReference>
<proteinExistence type="inferred from homology"/>
<evidence type="ECO:0000256" key="2">
    <source>
        <dbReference type="ARBA" id="ARBA00019992"/>
    </source>
</evidence>
<protein>
    <recommendedName>
        <fullName evidence="2">Tetratricopeptide repeat protein 38</fullName>
    </recommendedName>
</protein>
<gene>
    <name evidence="5" type="ORF">FHP25_12850</name>
</gene>
<accession>A0A5C8PN57</accession>
<keyword evidence="4" id="KW-0802">TPR repeat</keyword>
<dbReference type="AlphaFoldDB" id="A0A5C8PN57"/>
<name>A0A5C8PN57_9HYPH</name>
<evidence type="ECO:0000313" key="6">
    <source>
        <dbReference type="Proteomes" id="UP000321638"/>
    </source>
</evidence>
<evidence type="ECO:0000256" key="4">
    <source>
        <dbReference type="ARBA" id="ARBA00022803"/>
    </source>
</evidence>
<evidence type="ECO:0000313" key="5">
    <source>
        <dbReference type="EMBL" id="TXL75976.1"/>
    </source>
</evidence>
<sequence length="440" mass="48132">MTTNDARGLAMTGADAAAVDGFEAALAEFQCYVGNPAGTIEAALQARPDLTMGHVLRGYLYGSSLEAPGLREAGLSLEAARALPANARERQHVAALEALVAGAYERAAHLWEGLLVEHPRDVLALQVAHLMDFMRGDARNLRDRVARRLHAWTKTDPGYHAVIGMHAFGLEEMGEYDRAEERGRESVSLNARDGWGYHAVAHVLEMRNRPEDGVRWLSSSSAHWAPDSFFDVHNWWHLAVYELELDHLDAVLALYDGPIRAEHSATALDLIDAAALLWRLTLRGHDVGTRWDEIADAWTPMIDDGVYAFNDVHAVMAFVGVGDEARIAQQYATLRRSAAAAAGISNGAMAREVGLPVAEALIAFGRGRYRDAIDRLQHLRPLAHRFGGSHAQRDLLDLTLIEAASRAGDKGLLAALASERSMSRPRSPLARRYRQAALAA</sequence>
<reference evidence="5 6" key="1">
    <citation type="submission" date="2019-06" db="EMBL/GenBank/DDBJ databases">
        <title>New taxonomy in bacterial strain CC-CFT640, isolated from vineyard.</title>
        <authorList>
            <person name="Lin S.-Y."/>
            <person name="Tsai C.-F."/>
            <person name="Young C.-C."/>
        </authorList>
    </citation>
    <scope>NUCLEOTIDE SEQUENCE [LARGE SCALE GENOMIC DNA]</scope>
    <source>
        <strain evidence="5 6">CC-CFT640</strain>
    </source>
</reference>
<keyword evidence="3" id="KW-0677">Repeat</keyword>
<evidence type="ECO:0000256" key="3">
    <source>
        <dbReference type="ARBA" id="ARBA00022737"/>
    </source>
</evidence>
<comment type="similarity">
    <text evidence="1">Belongs to the TTC38 family.</text>
</comment>
<dbReference type="RefSeq" id="WP_147847337.1">
    <property type="nucleotide sequence ID" value="NZ_VDUZ01000012.1"/>
</dbReference>
<organism evidence="5 6">
    <name type="scientific">Vineibacter terrae</name>
    <dbReference type="NCBI Taxonomy" id="2586908"/>
    <lineage>
        <taxon>Bacteria</taxon>
        <taxon>Pseudomonadati</taxon>
        <taxon>Pseudomonadota</taxon>
        <taxon>Alphaproteobacteria</taxon>
        <taxon>Hyphomicrobiales</taxon>
        <taxon>Vineibacter</taxon>
    </lineage>
</organism>
<dbReference type="Proteomes" id="UP000321638">
    <property type="component" value="Unassembled WGS sequence"/>
</dbReference>
<dbReference type="OrthoDB" id="9815900at2"/>